<feature type="transmembrane region" description="Helical" evidence="1">
    <location>
        <begin position="12"/>
        <end position="33"/>
    </location>
</feature>
<reference evidence="2" key="1">
    <citation type="submission" date="2022-10" db="EMBL/GenBank/DDBJ databases">
        <title>The WGS of Solirubrobacter ginsenosidimutans DSM 21036.</title>
        <authorList>
            <person name="Jiang Z."/>
        </authorList>
    </citation>
    <scope>NUCLEOTIDE SEQUENCE</scope>
    <source>
        <strain evidence="2">DSM 21036</strain>
    </source>
</reference>
<evidence type="ECO:0000313" key="2">
    <source>
        <dbReference type="EMBL" id="MDA0164347.1"/>
    </source>
</evidence>
<feature type="transmembrane region" description="Helical" evidence="1">
    <location>
        <begin position="111"/>
        <end position="131"/>
    </location>
</feature>
<feature type="transmembrane region" description="Helical" evidence="1">
    <location>
        <begin position="80"/>
        <end position="99"/>
    </location>
</feature>
<protein>
    <submittedName>
        <fullName evidence="2">Uncharacterized protein</fullName>
    </submittedName>
</protein>
<keyword evidence="1" id="KW-0812">Transmembrane</keyword>
<evidence type="ECO:0000256" key="1">
    <source>
        <dbReference type="SAM" id="Phobius"/>
    </source>
</evidence>
<keyword evidence="3" id="KW-1185">Reference proteome</keyword>
<name>A0A9X3N019_9ACTN</name>
<proteinExistence type="predicted"/>
<comment type="caution">
    <text evidence="2">The sequence shown here is derived from an EMBL/GenBank/DDBJ whole genome shotgun (WGS) entry which is preliminary data.</text>
</comment>
<keyword evidence="1" id="KW-0472">Membrane</keyword>
<dbReference type="AlphaFoldDB" id="A0A9X3N019"/>
<dbReference type="EMBL" id="JAPDOD010000033">
    <property type="protein sequence ID" value="MDA0164347.1"/>
    <property type="molecule type" value="Genomic_DNA"/>
</dbReference>
<feature type="transmembrane region" description="Helical" evidence="1">
    <location>
        <begin position="53"/>
        <end position="73"/>
    </location>
</feature>
<dbReference type="Proteomes" id="UP001149140">
    <property type="component" value="Unassembled WGS sequence"/>
</dbReference>
<sequence>MNAPRITRAALWILAAEAAVVAVPALLAPRYFYDSFPFGASWVDRLPPFNRHLVSDVGGFYLAFALLFAWAAVTLRRALIVPLCSAWGIAALVHFIYHVTHLDGWDAGDAIAQTVSLAIVLALPAVAIAAAPQD</sequence>
<evidence type="ECO:0000313" key="3">
    <source>
        <dbReference type="Proteomes" id="UP001149140"/>
    </source>
</evidence>
<organism evidence="2 3">
    <name type="scientific">Solirubrobacter ginsenosidimutans</name>
    <dbReference type="NCBI Taxonomy" id="490573"/>
    <lineage>
        <taxon>Bacteria</taxon>
        <taxon>Bacillati</taxon>
        <taxon>Actinomycetota</taxon>
        <taxon>Thermoleophilia</taxon>
        <taxon>Solirubrobacterales</taxon>
        <taxon>Solirubrobacteraceae</taxon>
        <taxon>Solirubrobacter</taxon>
    </lineage>
</organism>
<keyword evidence="1" id="KW-1133">Transmembrane helix</keyword>
<gene>
    <name evidence="2" type="ORF">OM076_29020</name>
</gene>
<accession>A0A9X3N019</accession>
<dbReference type="RefSeq" id="WP_270043602.1">
    <property type="nucleotide sequence ID" value="NZ_JAPDOD010000033.1"/>
</dbReference>